<dbReference type="InterPro" id="IPR027450">
    <property type="entry name" value="AlkB-like"/>
</dbReference>
<dbReference type="OrthoDB" id="6614653at2759"/>
<dbReference type="InterPro" id="IPR004574">
    <property type="entry name" value="Alkb"/>
</dbReference>
<reference evidence="8" key="1">
    <citation type="submission" date="2020-04" db="EMBL/GenBank/DDBJ databases">
        <title>Genome Assembly and Annotation of Botryosphaeria dothidea sdau 11-99, a Latent Pathogen of Apple Fruit Ring Rot in China.</title>
        <authorList>
            <person name="Yu C."/>
            <person name="Diao Y."/>
            <person name="Lu Q."/>
            <person name="Zhao J."/>
            <person name="Cui S."/>
            <person name="Peng C."/>
            <person name="He B."/>
            <person name="Liu H."/>
        </authorList>
    </citation>
    <scope>NUCLEOTIDE SEQUENCE [LARGE SCALE GENOMIC DNA]</scope>
    <source>
        <strain evidence="8">Sdau11-99</strain>
    </source>
</reference>
<evidence type="ECO:0000256" key="3">
    <source>
        <dbReference type="ARBA" id="ARBA00023002"/>
    </source>
</evidence>
<feature type="binding site" evidence="5">
    <location>
        <position position="277"/>
    </location>
    <ligand>
        <name>Fe cation</name>
        <dbReference type="ChEBI" id="CHEBI:24875"/>
        <note>catalytic</note>
    </ligand>
</feature>
<dbReference type="InterPro" id="IPR037151">
    <property type="entry name" value="AlkB-like_sf"/>
</dbReference>
<evidence type="ECO:0000256" key="2">
    <source>
        <dbReference type="ARBA" id="ARBA00022964"/>
    </source>
</evidence>
<gene>
    <name evidence="8" type="ORF">GTA08_BOTSDO01713</name>
</gene>
<dbReference type="GO" id="GO:0046872">
    <property type="term" value="F:metal ion binding"/>
    <property type="evidence" value="ECO:0007669"/>
    <property type="project" value="UniProtKB-KW"/>
</dbReference>
<keyword evidence="1 5" id="KW-0479">Metal-binding</keyword>
<feature type="binding site" evidence="5">
    <location>
        <position position="354"/>
    </location>
    <ligand>
        <name>Fe cation</name>
        <dbReference type="ChEBI" id="CHEBI:24875"/>
        <note>catalytic</note>
    </ligand>
</feature>
<dbReference type="PANTHER" id="PTHR16557:SF3">
    <property type="entry name" value="ALPHA-KETOGLUTARATE-DEPENDENT DIOXYGENASE ALKB-LIKE DOMAIN-CONTAINING PROTEIN"/>
    <property type="match status" value="1"/>
</dbReference>
<dbReference type="EMBL" id="WWBZ02000001">
    <property type="protein sequence ID" value="KAF4313853.1"/>
    <property type="molecule type" value="Genomic_DNA"/>
</dbReference>
<evidence type="ECO:0000256" key="4">
    <source>
        <dbReference type="ARBA" id="ARBA00023004"/>
    </source>
</evidence>
<keyword evidence="4 5" id="KW-0408">Iron</keyword>
<dbReference type="Pfam" id="PF13532">
    <property type="entry name" value="2OG-FeII_Oxy_2"/>
    <property type="match status" value="1"/>
</dbReference>
<sequence>MDLSSDAGQSSHHHDTFAQPPVHIQEAYLHYNKVKRADLDQDDDILYFNRELSERQHQKWVPAGTISASVVKDACNDYLKVALPVVATKGLSQSVFNDLTIYEHVDVPGLQMVPGILPMETQMLFTSQLMHRDLADPKHKINLEADYNIPYPPARPQQTSETETPSSSINESSPESADLGPRSFFSYPQSSPNQLLHPKDAASTRKPLNLAQFLANKLRWLTLGEQYDWPTRSYGITRTPFPHDLSRLVTGLFPHIRPESGVVLIYSGKDYMPVHRDVSEHCERALASFSLGCDGIFVLAKDEKDTDEIGAAEKTEDGEQPRIQSRRRPDKTVAIRVRSGDCVLLSGEARWAWHAMPRTIAGTCPEPLAKWPVGTPGATEEEKKAYEKWKGYMGAKRINISCRQVWD</sequence>
<dbReference type="GO" id="GO:0051213">
    <property type="term" value="F:dioxygenase activity"/>
    <property type="evidence" value="ECO:0007669"/>
    <property type="project" value="UniProtKB-KW"/>
</dbReference>
<evidence type="ECO:0000256" key="1">
    <source>
        <dbReference type="ARBA" id="ARBA00022723"/>
    </source>
</evidence>
<keyword evidence="9" id="KW-1185">Reference proteome</keyword>
<feature type="compositionally biased region" description="Basic and acidic residues" evidence="6">
    <location>
        <begin position="311"/>
        <end position="320"/>
    </location>
</feature>
<feature type="compositionally biased region" description="Low complexity" evidence="6">
    <location>
        <begin position="159"/>
        <end position="176"/>
    </location>
</feature>
<dbReference type="GO" id="GO:0005737">
    <property type="term" value="C:cytoplasm"/>
    <property type="evidence" value="ECO:0007669"/>
    <property type="project" value="TreeGrafter"/>
</dbReference>
<protein>
    <recommendedName>
        <fullName evidence="7">Alpha-ketoglutarate-dependent dioxygenase AlkB-like domain-containing protein</fullName>
    </recommendedName>
</protein>
<comment type="caution">
    <text evidence="8">The sequence shown here is derived from an EMBL/GenBank/DDBJ whole genome shotgun (WGS) entry which is preliminary data.</text>
</comment>
<dbReference type="GO" id="GO:0005634">
    <property type="term" value="C:nucleus"/>
    <property type="evidence" value="ECO:0007669"/>
    <property type="project" value="TreeGrafter"/>
</dbReference>
<feature type="binding site" evidence="5">
    <location>
        <position position="275"/>
    </location>
    <ligand>
        <name>Fe cation</name>
        <dbReference type="ChEBI" id="CHEBI:24875"/>
        <note>catalytic</note>
    </ligand>
</feature>
<evidence type="ECO:0000313" key="8">
    <source>
        <dbReference type="EMBL" id="KAF4313853.1"/>
    </source>
</evidence>
<evidence type="ECO:0000313" key="9">
    <source>
        <dbReference type="Proteomes" id="UP000572817"/>
    </source>
</evidence>
<evidence type="ECO:0000259" key="7">
    <source>
        <dbReference type="Pfam" id="PF13532"/>
    </source>
</evidence>
<feature type="region of interest" description="Disordered" evidence="6">
    <location>
        <begin position="308"/>
        <end position="330"/>
    </location>
</feature>
<keyword evidence="2" id="KW-0223">Dioxygenase</keyword>
<dbReference type="Gene3D" id="2.60.120.590">
    <property type="entry name" value="Alpha-ketoglutarate-dependent dioxygenase AlkB-like"/>
    <property type="match status" value="1"/>
</dbReference>
<comment type="cofactor">
    <cofactor evidence="5">
        <name>Fe(2+)</name>
        <dbReference type="ChEBI" id="CHEBI:29033"/>
    </cofactor>
    <text evidence="5">Binds 1 Fe(2+) ion per subunit.</text>
</comment>
<proteinExistence type="predicted"/>
<dbReference type="PANTHER" id="PTHR16557">
    <property type="entry name" value="ALKYLATED DNA REPAIR PROTEIN ALKB-RELATED"/>
    <property type="match status" value="1"/>
</dbReference>
<evidence type="ECO:0000256" key="6">
    <source>
        <dbReference type="SAM" id="MobiDB-lite"/>
    </source>
</evidence>
<name>A0A8H4J8C7_9PEZI</name>
<dbReference type="AlphaFoldDB" id="A0A8H4J8C7"/>
<dbReference type="Proteomes" id="UP000572817">
    <property type="component" value="Unassembled WGS sequence"/>
</dbReference>
<feature type="region of interest" description="Disordered" evidence="6">
    <location>
        <begin position="147"/>
        <end position="184"/>
    </location>
</feature>
<evidence type="ECO:0000256" key="5">
    <source>
        <dbReference type="PIRSR" id="PIRSR604574-2"/>
    </source>
</evidence>
<accession>A0A8H4J8C7</accession>
<dbReference type="SUPFAM" id="SSF51197">
    <property type="entry name" value="Clavaminate synthase-like"/>
    <property type="match status" value="1"/>
</dbReference>
<organism evidence="8 9">
    <name type="scientific">Botryosphaeria dothidea</name>
    <dbReference type="NCBI Taxonomy" id="55169"/>
    <lineage>
        <taxon>Eukaryota</taxon>
        <taxon>Fungi</taxon>
        <taxon>Dikarya</taxon>
        <taxon>Ascomycota</taxon>
        <taxon>Pezizomycotina</taxon>
        <taxon>Dothideomycetes</taxon>
        <taxon>Dothideomycetes incertae sedis</taxon>
        <taxon>Botryosphaeriales</taxon>
        <taxon>Botryosphaeriaceae</taxon>
        <taxon>Botryosphaeria</taxon>
    </lineage>
</organism>
<feature type="domain" description="Alpha-ketoglutarate-dependent dioxygenase AlkB-like" evidence="7">
    <location>
        <begin position="202"/>
        <end position="403"/>
    </location>
</feature>
<keyword evidence="3" id="KW-0560">Oxidoreductase</keyword>